<evidence type="ECO:0000256" key="1">
    <source>
        <dbReference type="SAM" id="SignalP"/>
    </source>
</evidence>
<feature type="signal peptide" evidence="1">
    <location>
        <begin position="1"/>
        <end position="19"/>
    </location>
</feature>
<dbReference type="PROSITE" id="PS51257">
    <property type="entry name" value="PROKAR_LIPOPROTEIN"/>
    <property type="match status" value="1"/>
</dbReference>
<evidence type="ECO:0000313" key="3">
    <source>
        <dbReference type="Proteomes" id="UP000198596"/>
    </source>
</evidence>
<protein>
    <recommendedName>
        <fullName evidence="4">Lipocalin-like domain-containing protein</fullName>
    </recommendedName>
</protein>
<organism evidence="2 3">
    <name type="scientific">Flavobacterium xueshanense</name>
    <dbReference type="NCBI Taxonomy" id="935223"/>
    <lineage>
        <taxon>Bacteria</taxon>
        <taxon>Pseudomonadati</taxon>
        <taxon>Bacteroidota</taxon>
        <taxon>Flavobacteriia</taxon>
        <taxon>Flavobacteriales</taxon>
        <taxon>Flavobacteriaceae</taxon>
        <taxon>Flavobacterium</taxon>
    </lineage>
</organism>
<name>A0A1I2EBS3_9FLAO</name>
<gene>
    <name evidence="2" type="ORF">SAMN04488131_105153</name>
</gene>
<dbReference type="STRING" id="935223.SAMN04488131_105153"/>
<dbReference type="EMBL" id="FONQ01000005">
    <property type="protein sequence ID" value="SFE90117.1"/>
    <property type="molecule type" value="Genomic_DNA"/>
</dbReference>
<sequence>MKKVIIFCLFLFLSSCSNDDNGTNTSGNNAFIGIWKNDEIGGQKLTIQFNSDFTFYYSAGNQKGTYTLNGNIATINLNTTNNSTATIIDKTHINWVVIWTKK</sequence>
<feature type="chain" id="PRO_5011594925" description="Lipocalin-like domain-containing protein" evidence="1">
    <location>
        <begin position="20"/>
        <end position="102"/>
    </location>
</feature>
<dbReference type="RefSeq" id="WP_091204401.1">
    <property type="nucleotide sequence ID" value="NZ_FONQ01000005.1"/>
</dbReference>
<dbReference type="AlphaFoldDB" id="A0A1I2EBS3"/>
<accession>A0A1I2EBS3</accession>
<keyword evidence="3" id="KW-1185">Reference proteome</keyword>
<reference evidence="3" key="1">
    <citation type="submission" date="2016-10" db="EMBL/GenBank/DDBJ databases">
        <authorList>
            <person name="Varghese N."/>
            <person name="Submissions S."/>
        </authorList>
    </citation>
    <scope>NUCLEOTIDE SEQUENCE [LARGE SCALE GENOMIC DNA]</scope>
    <source>
        <strain evidence="3">CGMCC 1.9227</strain>
    </source>
</reference>
<keyword evidence="1" id="KW-0732">Signal</keyword>
<evidence type="ECO:0000313" key="2">
    <source>
        <dbReference type="EMBL" id="SFE90117.1"/>
    </source>
</evidence>
<dbReference type="Proteomes" id="UP000198596">
    <property type="component" value="Unassembled WGS sequence"/>
</dbReference>
<evidence type="ECO:0008006" key="4">
    <source>
        <dbReference type="Google" id="ProtNLM"/>
    </source>
</evidence>
<proteinExistence type="predicted"/>